<feature type="transmembrane region" description="Helical" evidence="1">
    <location>
        <begin position="75"/>
        <end position="93"/>
    </location>
</feature>
<accession>A0ABS9PBK4</accession>
<protein>
    <recommendedName>
        <fullName evidence="6">Alpha/beta-hydrolase</fullName>
    </recommendedName>
</protein>
<keyword evidence="1" id="KW-1133">Transmembrane helix</keyword>
<sequence length="395" mass="43518">MLGLRHFATLSTIGLLLGTLLFAASLTPSLLPRPLYAQGVVSGLSFSAGYALGVAGHWLWAYLHLPEPGPRLSRYITWLAALLCGLIAIAFLWQASEWQNSVRALMGMDEVRGIRPLTIALLTLAVFTALLLLARLFRRTFRFLSRRLQRHIPHRVSNVIGVLAAAALFWSVIDGIVFTLALRAADTSYQQVDELMQDDLAPPADPMTTGSADSLVSWEALGSRGRRFVSRTPSAEALSDFFGETAPTPIRVYVGLNAAETPEARAELALEELKRVGGFERSVLLLATPTGRGWLDPRAQDTLEYLHRGDIATVTAQYSYLPSHLSLVVEGEYGVESARALFEAVYGHWTTLPEDERPRLYLHGLSLGSLNSDLSFDLYDIIDDRKRSINPILCS</sequence>
<evidence type="ECO:0008006" key="6">
    <source>
        <dbReference type="Google" id="ProtNLM"/>
    </source>
</evidence>
<keyword evidence="1" id="KW-0812">Transmembrane</keyword>
<keyword evidence="1" id="KW-0472">Membrane</keyword>
<evidence type="ECO:0000313" key="5">
    <source>
        <dbReference type="Proteomes" id="UP000814385"/>
    </source>
</evidence>
<feature type="transmembrane region" description="Helical" evidence="1">
    <location>
        <begin position="113"/>
        <end position="137"/>
    </location>
</feature>
<evidence type="ECO:0000313" key="4">
    <source>
        <dbReference type="EMBL" id="MCG6658627.1"/>
    </source>
</evidence>
<dbReference type="EMBL" id="JABFUC010000009">
    <property type="protein sequence ID" value="MCG6658627.1"/>
    <property type="molecule type" value="Genomic_DNA"/>
</dbReference>
<gene>
    <name evidence="4" type="ORF">HOP52_12775</name>
</gene>
<comment type="caution">
    <text evidence="4">The sequence shown here is derived from an EMBL/GenBank/DDBJ whole genome shotgun (WGS) entry which is preliminary data.</text>
</comment>
<organism evidence="4 5">
    <name type="scientific">Billgrantia campisalis</name>
    <dbReference type="NCBI Taxonomy" id="74661"/>
    <lineage>
        <taxon>Bacteria</taxon>
        <taxon>Pseudomonadati</taxon>
        <taxon>Pseudomonadota</taxon>
        <taxon>Gammaproteobacteria</taxon>
        <taxon>Oceanospirillales</taxon>
        <taxon>Halomonadaceae</taxon>
        <taxon>Billgrantia</taxon>
    </lineage>
</organism>
<evidence type="ECO:0000259" key="2">
    <source>
        <dbReference type="Pfam" id="PF10081"/>
    </source>
</evidence>
<keyword evidence="5" id="KW-1185">Reference proteome</keyword>
<feature type="domain" description="Alpha/beta-hydrolase catalytic" evidence="2">
    <location>
        <begin position="250"/>
        <end position="384"/>
    </location>
</feature>
<dbReference type="Pfam" id="PF10081">
    <property type="entry name" value="Abhydrolase_9"/>
    <property type="match status" value="1"/>
</dbReference>
<feature type="domain" description="Alpha/beta-hydrolase N-terminal" evidence="3">
    <location>
        <begin position="26"/>
        <end position="233"/>
    </location>
</feature>
<evidence type="ECO:0000259" key="3">
    <source>
        <dbReference type="Pfam" id="PF15420"/>
    </source>
</evidence>
<reference evidence="4 5" key="1">
    <citation type="submission" date="2020-05" db="EMBL/GenBank/DDBJ databases">
        <title>Comparative genomic analysis of denitrifying bacteria from Halomonas genus.</title>
        <authorList>
            <person name="Wang L."/>
            <person name="Shao Z."/>
        </authorList>
    </citation>
    <scope>NUCLEOTIDE SEQUENCE [LARGE SCALE GENOMIC DNA]</scope>
    <source>
        <strain evidence="4 5">A4</strain>
    </source>
</reference>
<evidence type="ECO:0000256" key="1">
    <source>
        <dbReference type="SAM" id="Phobius"/>
    </source>
</evidence>
<name>A0ABS9PBK4_9GAMM</name>
<dbReference type="InterPro" id="IPR027787">
    <property type="entry name" value="Alpha/beta-hydrolase_catalytic"/>
</dbReference>
<dbReference type="InterPro" id="IPR027788">
    <property type="entry name" value="Alpha/beta-hydrolase_N_dom"/>
</dbReference>
<proteinExistence type="predicted"/>
<feature type="transmembrane region" description="Helical" evidence="1">
    <location>
        <begin position="158"/>
        <end position="182"/>
    </location>
</feature>
<dbReference type="RefSeq" id="WP_238977771.1">
    <property type="nucleotide sequence ID" value="NZ_JABFUC010000009.1"/>
</dbReference>
<feature type="transmembrane region" description="Helical" evidence="1">
    <location>
        <begin position="39"/>
        <end position="63"/>
    </location>
</feature>
<dbReference type="Pfam" id="PF15420">
    <property type="entry name" value="Abhydrolase_9_N"/>
    <property type="match status" value="1"/>
</dbReference>
<dbReference type="Proteomes" id="UP000814385">
    <property type="component" value="Unassembled WGS sequence"/>
</dbReference>